<dbReference type="AlphaFoldDB" id="A0A1R1SDH4"/>
<comment type="caution">
    <text evidence="1">The sequence shown here is derived from an EMBL/GenBank/DDBJ whole genome shotgun (WGS) entry which is preliminary data.</text>
</comment>
<gene>
    <name evidence="1" type="ORF">SPAR_26406</name>
</gene>
<sequence length="83" mass="9378">MPPRPYPAPHRAMDAVLLRALAAGRVDGAAFFTGLFRHVPIERLLRFLDGRTRLAENLAIGLRTPVPAMLRTALELPWLRRRP</sequence>
<dbReference type="EMBL" id="ASQP01000338">
    <property type="protein sequence ID" value="OMI36394.1"/>
    <property type="molecule type" value="Genomic_DNA"/>
</dbReference>
<protein>
    <submittedName>
        <fullName evidence="1">Lycopene cyclase</fullName>
    </submittedName>
</protein>
<dbReference type="Proteomes" id="UP000186168">
    <property type="component" value="Unassembled WGS sequence"/>
</dbReference>
<proteinExistence type="predicted"/>
<reference evidence="1 2" key="1">
    <citation type="submission" date="2013-05" db="EMBL/GenBank/DDBJ databases">
        <title>Genome sequence of Streptomyces sparsogenes DSM 40356.</title>
        <authorList>
            <person name="Coyne S."/>
            <person name="Seebeck F.P."/>
        </authorList>
    </citation>
    <scope>NUCLEOTIDE SEQUENCE [LARGE SCALE GENOMIC DNA]</scope>
    <source>
        <strain evidence="1 2">DSM 40356</strain>
    </source>
</reference>
<evidence type="ECO:0000313" key="1">
    <source>
        <dbReference type="EMBL" id="OMI36394.1"/>
    </source>
</evidence>
<dbReference type="Pfam" id="PF05834">
    <property type="entry name" value="Lycopene_cycl"/>
    <property type="match status" value="1"/>
</dbReference>
<dbReference type="STRING" id="67365.GCA_001704635_03257"/>
<accession>A0A1R1SDH4</accession>
<name>A0A1R1SDH4_9ACTN</name>
<organism evidence="1 2">
    <name type="scientific">Streptomyces sparsogenes DSM 40356</name>
    <dbReference type="NCBI Taxonomy" id="1331668"/>
    <lineage>
        <taxon>Bacteria</taxon>
        <taxon>Bacillati</taxon>
        <taxon>Actinomycetota</taxon>
        <taxon>Actinomycetes</taxon>
        <taxon>Kitasatosporales</taxon>
        <taxon>Streptomycetaceae</taxon>
        <taxon>Streptomyces</taxon>
    </lineage>
</organism>
<evidence type="ECO:0000313" key="2">
    <source>
        <dbReference type="Proteomes" id="UP000186168"/>
    </source>
</evidence>
<keyword evidence="2" id="KW-1185">Reference proteome</keyword>